<dbReference type="Proteomes" id="UP000053405">
    <property type="component" value="Unassembled WGS sequence"/>
</dbReference>
<dbReference type="GO" id="GO:0003677">
    <property type="term" value="F:DNA binding"/>
    <property type="evidence" value="ECO:0007669"/>
    <property type="project" value="UniProtKB-KW"/>
</dbReference>
<feature type="region of interest" description="Disordered" evidence="6">
    <location>
        <begin position="203"/>
        <end position="260"/>
    </location>
</feature>
<evidence type="ECO:0000313" key="9">
    <source>
        <dbReference type="Proteomes" id="UP000053405"/>
    </source>
</evidence>
<keyword evidence="9" id="KW-1185">Reference proteome</keyword>
<comment type="similarity">
    <text evidence="1">Belongs to the LysR transcriptional regulatory family.</text>
</comment>
<dbReference type="STRING" id="1121927.GOHSU_43_00330"/>
<organism evidence="8 9">
    <name type="scientific">Gordonia hirsuta DSM 44140 = NBRC 16056</name>
    <dbReference type="NCBI Taxonomy" id="1121927"/>
    <lineage>
        <taxon>Bacteria</taxon>
        <taxon>Bacillati</taxon>
        <taxon>Actinomycetota</taxon>
        <taxon>Actinomycetes</taxon>
        <taxon>Mycobacteriales</taxon>
        <taxon>Gordoniaceae</taxon>
        <taxon>Gordonia</taxon>
    </lineage>
</organism>
<proteinExistence type="inferred from homology"/>
<name>L7LCG3_9ACTN</name>
<accession>L7LCG3</accession>
<dbReference type="InterPro" id="IPR005119">
    <property type="entry name" value="LysR_subst-bd"/>
</dbReference>
<dbReference type="GO" id="GO:0032993">
    <property type="term" value="C:protein-DNA complex"/>
    <property type="evidence" value="ECO:0007669"/>
    <property type="project" value="TreeGrafter"/>
</dbReference>
<dbReference type="AlphaFoldDB" id="L7LCG3"/>
<dbReference type="GO" id="GO:0003700">
    <property type="term" value="F:DNA-binding transcription factor activity"/>
    <property type="evidence" value="ECO:0007669"/>
    <property type="project" value="TreeGrafter"/>
</dbReference>
<keyword evidence="4" id="KW-0010">Activator</keyword>
<dbReference type="PANTHER" id="PTHR30346:SF0">
    <property type="entry name" value="HCA OPERON TRANSCRIPTIONAL ACTIVATOR HCAR"/>
    <property type="match status" value="1"/>
</dbReference>
<evidence type="ECO:0000256" key="3">
    <source>
        <dbReference type="ARBA" id="ARBA00023125"/>
    </source>
</evidence>
<dbReference type="SUPFAM" id="SSF53850">
    <property type="entry name" value="Periplasmic binding protein-like II"/>
    <property type="match status" value="1"/>
</dbReference>
<dbReference type="Gene3D" id="3.40.190.10">
    <property type="entry name" value="Periplasmic binding protein-like II"/>
    <property type="match status" value="2"/>
</dbReference>
<evidence type="ECO:0000256" key="4">
    <source>
        <dbReference type="ARBA" id="ARBA00023159"/>
    </source>
</evidence>
<evidence type="ECO:0000256" key="1">
    <source>
        <dbReference type="ARBA" id="ARBA00009437"/>
    </source>
</evidence>
<gene>
    <name evidence="8" type="ORF">GOHSU_43_00330</name>
</gene>
<comment type="caution">
    <text evidence="8">The sequence shown here is derived from an EMBL/GenBank/DDBJ whole genome shotgun (WGS) entry which is preliminary data.</text>
</comment>
<evidence type="ECO:0000256" key="6">
    <source>
        <dbReference type="SAM" id="MobiDB-lite"/>
    </source>
</evidence>
<sequence>MPSGRPDRYAEPVTEPIRFRLAYVPGVMPAKWVRTFEQRRPGVEVDLIACPAAGAAALVRAGGADAVLGRPSADGDDGLALIRLYDEVPVVVVPTDHVLTAADELTVQDLADERYLLPHDDVLGWTGRPGTLIDHRPDTTADAVELVAAGLGVLVVPMSLARLHHRRDLTFRPLTDGPAAPVGLLWREPTGELVEEFIGVVRGRRPGSSRGQSEPAPKRSAKEKAAARRAGLEAAGKVPPRPAKNARRPGARRSPRRSTR</sequence>
<feature type="compositionally biased region" description="Basic residues" evidence="6">
    <location>
        <begin position="244"/>
        <end position="260"/>
    </location>
</feature>
<feature type="compositionally biased region" description="Basic and acidic residues" evidence="6">
    <location>
        <begin position="216"/>
        <end position="226"/>
    </location>
</feature>
<dbReference type="PANTHER" id="PTHR30346">
    <property type="entry name" value="TRANSCRIPTIONAL DUAL REGULATOR HCAR-RELATED"/>
    <property type="match status" value="1"/>
</dbReference>
<keyword evidence="2" id="KW-0805">Transcription regulation</keyword>
<dbReference type="EMBL" id="BANT01000043">
    <property type="protein sequence ID" value="GAC58589.1"/>
    <property type="molecule type" value="Genomic_DNA"/>
</dbReference>
<feature type="compositionally biased region" description="Low complexity" evidence="6">
    <location>
        <begin position="228"/>
        <end position="237"/>
    </location>
</feature>
<keyword evidence="3" id="KW-0238">DNA-binding</keyword>
<feature type="domain" description="LysR substrate-binding" evidence="7">
    <location>
        <begin position="31"/>
        <end position="202"/>
    </location>
</feature>
<dbReference type="Pfam" id="PF03466">
    <property type="entry name" value="LysR_substrate"/>
    <property type="match status" value="1"/>
</dbReference>
<reference evidence="8 9" key="1">
    <citation type="submission" date="2012-12" db="EMBL/GenBank/DDBJ databases">
        <title>Whole genome shotgun sequence of Gordonia hirsuta NBRC 16056.</title>
        <authorList>
            <person name="Isaki-Nakamura S."/>
            <person name="Hosoyama A."/>
            <person name="Tsuchikane K."/>
            <person name="Katsumata H."/>
            <person name="Baba S."/>
            <person name="Yamazaki S."/>
            <person name="Fujita N."/>
        </authorList>
    </citation>
    <scope>NUCLEOTIDE SEQUENCE [LARGE SCALE GENOMIC DNA]</scope>
    <source>
        <strain evidence="8 9">NBRC 16056</strain>
    </source>
</reference>
<dbReference type="eggNOG" id="COG0583">
    <property type="taxonomic scope" value="Bacteria"/>
</dbReference>
<evidence type="ECO:0000256" key="5">
    <source>
        <dbReference type="ARBA" id="ARBA00023163"/>
    </source>
</evidence>
<evidence type="ECO:0000313" key="8">
    <source>
        <dbReference type="EMBL" id="GAC58589.1"/>
    </source>
</evidence>
<evidence type="ECO:0000256" key="2">
    <source>
        <dbReference type="ARBA" id="ARBA00023015"/>
    </source>
</evidence>
<protein>
    <recommendedName>
        <fullName evidence="7">LysR substrate-binding domain-containing protein</fullName>
    </recommendedName>
</protein>
<evidence type="ECO:0000259" key="7">
    <source>
        <dbReference type="Pfam" id="PF03466"/>
    </source>
</evidence>
<keyword evidence="5" id="KW-0804">Transcription</keyword>